<dbReference type="Pfam" id="PF08668">
    <property type="entry name" value="HDOD"/>
    <property type="match status" value="1"/>
</dbReference>
<dbReference type="InterPro" id="IPR052340">
    <property type="entry name" value="RNase_Y/CdgJ"/>
</dbReference>
<evidence type="ECO:0000259" key="2">
    <source>
        <dbReference type="PROSITE" id="PS51833"/>
    </source>
</evidence>
<proteinExistence type="predicted"/>
<dbReference type="OrthoDB" id="9770715at2"/>
<evidence type="ECO:0000313" key="3">
    <source>
        <dbReference type="EMBL" id="KAB0574484.1"/>
    </source>
</evidence>
<accession>A0A643F741</accession>
<dbReference type="PANTHER" id="PTHR33525">
    <property type="match status" value="1"/>
</dbReference>
<keyword evidence="4" id="KW-1185">Reference proteome</keyword>
<dbReference type="SUPFAM" id="SSF109604">
    <property type="entry name" value="HD-domain/PDEase-like"/>
    <property type="match status" value="1"/>
</dbReference>
<dbReference type="PANTHER" id="PTHR33525:SF6">
    <property type="entry name" value="HDOD DOMAIN-CONTAINING PROTEIN"/>
    <property type="match status" value="1"/>
</dbReference>
<feature type="region of interest" description="Disordered" evidence="1">
    <location>
        <begin position="1"/>
        <end position="26"/>
    </location>
</feature>
<gene>
    <name evidence="3" type="ORF">F7Q92_19565</name>
</gene>
<protein>
    <submittedName>
        <fullName evidence="3">HDOD domain-containing protein</fullName>
    </submittedName>
</protein>
<sequence>MAAVFGAHGRACEDDDASSPPPTAGVPVSLTDPYVKKAATLPAMPEVACQLMDTFGREDLSLGELSGLIGRDQALAARVLRYANSAHTAPRREVDNLHDAAALLGLRALRELTLSVSVMGAFPHLEGFDRLAFWRGTLAVASYAQAIAPRLDVDPAVAYLGGLMLRTGQILMAMVDPAGAAEVSRHALAPDSRIDFESGILGCAHPEITAELARHWRFPTVLVTAFGAAVDPLGSRPFSRLGAVLRLASVIADHRDLDADPAEGLRQTQEALITHLNLDPDDLAAGLPDHRLAMAGADALMH</sequence>
<dbReference type="PROSITE" id="PS51833">
    <property type="entry name" value="HDOD"/>
    <property type="match status" value="1"/>
</dbReference>
<evidence type="ECO:0000256" key="1">
    <source>
        <dbReference type="SAM" id="MobiDB-lite"/>
    </source>
</evidence>
<dbReference type="Gene3D" id="1.10.3210.10">
    <property type="entry name" value="Hypothetical protein af1432"/>
    <property type="match status" value="1"/>
</dbReference>
<reference evidence="3 4" key="1">
    <citation type="submission" date="2019-09" db="EMBL/GenBank/DDBJ databases">
        <title>Draft genome sequences of 48 bacterial type strains from the CCUG.</title>
        <authorList>
            <person name="Tunovic T."/>
            <person name="Pineiro-Iglesias B."/>
            <person name="Unosson C."/>
            <person name="Inganas E."/>
            <person name="Ohlen M."/>
            <person name="Cardew S."/>
            <person name="Jensie-Markopoulos S."/>
            <person name="Salva-Serra F."/>
            <person name="Jaen-Luchoro D."/>
            <person name="Karlsson R."/>
            <person name="Svensson-Stadler L."/>
            <person name="Chun J."/>
            <person name="Moore E."/>
        </authorList>
    </citation>
    <scope>NUCLEOTIDE SEQUENCE [LARGE SCALE GENOMIC DNA]</scope>
    <source>
        <strain evidence="3 4">CCUG 30977</strain>
    </source>
</reference>
<dbReference type="InterPro" id="IPR013976">
    <property type="entry name" value="HDOD"/>
</dbReference>
<dbReference type="Proteomes" id="UP000430120">
    <property type="component" value="Unassembled WGS sequence"/>
</dbReference>
<comment type="caution">
    <text evidence="3">The sequence shown here is derived from an EMBL/GenBank/DDBJ whole genome shotgun (WGS) entry which is preliminary data.</text>
</comment>
<name>A0A643F741_IDEDE</name>
<dbReference type="AlphaFoldDB" id="A0A643F741"/>
<feature type="domain" description="HDOD" evidence="2">
    <location>
        <begin position="41"/>
        <end position="232"/>
    </location>
</feature>
<organism evidence="3 4">
    <name type="scientific">Ideonella dechloratans</name>
    <dbReference type="NCBI Taxonomy" id="36863"/>
    <lineage>
        <taxon>Bacteria</taxon>
        <taxon>Pseudomonadati</taxon>
        <taxon>Pseudomonadota</taxon>
        <taxon>Betaproteobacteria</taxon>
        <taxon>Burkholderiales</taxon>
        <taxon>Sphaerotilaceae</taxon>
        <taxon>Ideonella</taxon>
    </lineage>
</organism>
<evidence type="ECO:0000313" key="4">
    <source>
        <dbReference type="Proteomes" id="UP000430120"/>
    </source>
</evidence>
<dbReference type="EMBL" id="VZPB01000074">
    <property type="protein sequence ID" value="KAB0574484.1"/>
    <property type="molecule type" value="Genomic_DNA"/>
</dbReference>